<feature type="transmembrane region" description="Helical" evidence="12">
    <location>
        <begin position="138"/>
        <end position="159"/>
    </location>
</feature>
<comment type="caution">
    <text evidence="13">The sequence shown here is derived from an EMBL/GenBank/DDBJ whole genome shotgun (WGS) entry which is preliminary data.</text>
</comment>
<evidence type="ECO:0000256" key="7">
    <source>
        <dbReference type="ARBA" id="ARBA00023004"/>
    </source>
</evidence>
<evidence type="ECO:0000256" key="2">
    <source>
        <dbReference type="ARBA" id="ARBA00022475"/>
    </source>
</evidence>
<evidence type="ECO:0000256" key="11">
    <source>
        <dbReference type="ARBA" id="ARBA00023444"/>
    </source>
</evidence>
<keyword evidence="9 12" id="KW-0472">Membrane</keyword>
<evidence type="ECO:0000313" key="14">
    <source>
        <dbReference type="Proteomes" id="UP000239590"/>
    </source>
</evidence>
<dbReference type="GO" id="GO:0046872">
    <property type="term" value="F:metal ion binding"/>
    <property type="evidence" value="ECO:0007669"/>
    <property type="project" value="UniProtKB-KW"/>
</dbReference>
<evidence type="ECO:0000256" key="1">
    <source>
        <dbReference type="ARBA" id="ARBA00004141"/>
    </source>
</evidence>
<gene>
    <name evidence="13" type="ORF">C5O19_23060</name>
</gene>
<accession>A0A2S7IFP6</accession>
<keyword evidence="8" id="KW-0350">Heme biosynthesis</keyword>
<dbReference type="GO" id="GO:0006784">
    <property type="term" value="P:heme A biosynthetic process"/>
    <property type="evidence" value="ECO:0007669"/>
    <property type="project" value="InterPro"/>
</dbReference>
<comment type="subcellular location">
    <subcellularLocation>
        <location evidence="1">Membrane</location>
        <topology evidence="1">Multi-pass membrane protein</topology>
    </subcellularLocation>
</comment>
<dbReference type="OrthoDB" id="1447144at2"/>
<evidence type="ECO:0000256" key="4">
    <source>
        <dbReference type="ARBA" id="ARBA00022723"/>
    </source>
</evidence>
<feature type="transmembrane region" description="Helical" evidence="12">
    <location>
        <begin position="262"/>
        <end position="285"/>
    </location>
</feature>
<sequence length="337" mass="37520">MNFRKLGIATIVVVYLVVVAGGVVRSTGAGMGCPDWPRCFGTWVPPTDISQLPANYQEIFGAKLKGEVLFNPVKTWTEYINRLVGVLAGLFVFATLLTSLKYWNKDRSLFWLSLVSFVLMGFQGWLGAKVVSTELKPLIITLHMLVAIVIIFVLIYAVARAYSRVTQVEKVQNKPLLNRVLAWAIALSVVQVLMGTQVREAIDEVIFRIGYENRSQWIEQASQSGLWFYVHRSFSLLVLFVHGWFIKALWQSTRQDGLLKSYAKAMLALVVVEILTGIGMAYFSIPAYLQPVHLTLALVMLGVQFVAYLLLNAERVFGTIKAASTDSYSAALGTSNV</sequence>
<evidence type="ECO:0000256" key="6">
    <source>
        <dbReference type="ARBA" id="ARBA00023002"/>
    </source>
</evidence>
<dbReference type="Pfam" id="PF02628">
    <property type="entry name" value="COX15-CtaA"/>
    <property type="match status" value="1"/>
</dbReference>
<dbReference type="InterPro" id="IPR003780">
    <property type="entry name" value="COX15/CtaA_fam"/>
</dbReference>
<protein>
    <submittedName>
        <fullName evidence="13">Heme A synthase</fullName>
    </submittedName>
</protein>
<keyword evidence="10" id="KW-1015">Disulfide bond</keyword>
<feature type="transmembrane region" description="Helical" evidence="12">
    <location>
        <begin position="109"/>
        <end position="126"/>
    </location>
</feature>
<keyword evidence="7" id="KW-0408">Iron</keyword>
<feature type="transmembrane region" description="Helical" evidence="12">
    <location>
        <begin position="79"/>
        <end position="97"/>
    </location>
</feature>
<evidence type="ECO:0000256" key="3">
    <source>
        <dbReference type="ARBA" id="ARBA00022692"/>
    </source>
</evidence>
<dbReference type="PANTHER" id="PTHR35457">
    <property type="entry name" value="HEME A SYNTHASE"/>
    <property type="match status" value="1"/>
</dbReference>
<dbReference type="RefSeq" id="WP_104715746.1">
    <property type="nucleotide sequence ID" value="NZ_PTRA01000007.1"/>
</dbReference>
<feature type="transmembrane region" description="Helical" evidence="12">
    <location>
        <begin position="291"/>
        <end position="311"/>
    </location>
</feature>
<evidence type="ECO:0000256" key="9">
    <source>
        <dbReference type="ARBA" id="ARBA00023136"/>
    </source>
</evidence>
<dbReference type="InterPro" id="IPR050450">
    <property type="entry name" value="COX15/CtaA_HemeA_synthase"/>
</dbReference>
<keyword evidence="3 12" id="KW-0812">Transmembrane</keyword>
<dbReference type="Proteomes" id="UP000239590">
    <property type="component" value="Unassembled WGS sequence"/>
</dbReference>
<keyword evidence="2" id="KW-1003">Cell membrane</keyword>
<evidence type="ECO:0000256" key="10">
    <source>
        <dbReference type="ARBA" id="ARBA00023157"/>
    </source>
</evidence>
<feature type="transmembrane region" description="Helical" evidence="12">
    <location>
        <begin position="180"/>
        <end position="198"/>
    </location>
</feature>
<dbReference type="PANTHER" id="PTHR35457:SF1">
    <property type="entry name" value="HEME A SYNTHASE"/>
    <property type="match status" value="1"/>
</dbReference>
<dbReference type="AlphaFoldDB" id="A0A2S7IFP6"/>
<evidence type="ECO:0000256" key="8">
    <source>
        <dbReference type="ARBA" id="ARBA00023133"/>
    </source>
</evidence>
<dbReference type="GO" id="GO:0016491">
    <property type="term" value="F:oxidoreductase activity"/>
    <property type="evidence" value="ECO:0007669"/>
    <property type="project" value="UniProtKB-KW"/>
</dbReference>
<reference evidence="14" key="1">
    <citation type="submission" date="2018-02" db="EMBL/GenBank/DDBJ databases">
        <title>Genome sequencing of Solimonas sp. HR-BB.</title>
        <authorList>
            <person name="Lee Y."/>
            <person name="Jeon C.O."/>
        </authorList>
    </citation>
    <scope>NUCLEOTIDE SEQUENCE [LARGE SCALE GENOMIC DNA]</scope>
    <source>
        <strain evidence="14">HR-U</strain>
    </source>
</reference>
<feature type="transmembrane region" description="Helical" evidence="12">
    <location>
        <begin position="226"/>
        <end position="250"/>
    </location>
</feature>
<proteinExistence type="predicted"/>
<keyword evidence="4" id="KW-0479">Metal-binding</keyword>
<evidence type="ECO:0000313" key="13">
    <source>
        <dbReference type="EMBL" id="PQA54050.1"/>
    </source>
</evidence>
<evidence type="ECO:0000256" key="12">
    <source>
        <dbReference type="SAM" id="Phobius"/>
    </source>
</evidence>
<name>A0A2S7IFP6_9BACT</name>
<keyword evidence="6" id="KW-0560">Oxidoreductase</keyword>
<keyword evidence="14" id="KW-1185">Reference proteome</keyword>
<dbReference type="EMBL" id="PTRA01000007">
    <property type="protein sequence ID" value="PQA54050.1"/>
    <property type="molecule type" value="Genomic_DNA"/>
</dbReference>
<organism evidence="13 14">
    <name type="scientific">Siphonobacter curvatus</name>
    <dbReference type="NCBI Taxonomy" id="2094562"/>
    <lineage>
        <taxon>Bacteria</taxon>
        <taxon>Pseudomonadati</taxon>
        <taxon>Bacteroidota</taxon>
        <taxon>Cytophagia</taxon>
        <taxon>Cytophagales</taxon>
        <taxon>Cytophagaceae</taxon>
        <taxon>Siphonobacter</taxon>
    </lineage>
</organism>
<dbReference type="GO" id="GO:0016020">
    <property type="term" value="C:membrane"/>
    <property type="evidence" value="ECO:0007669"/>
    <property type="project" value="UniProtKB-SubCell"/>
</dbReference>
<evidence type="ECO:0000256" key="5">
    <source>
        <dbReference type="ARBA" id="ARBA00022989"/>
    </source>
</evidence>
<keyword evidence="5 12" id="KW-1133">Transmembrane helix</keyword>
<comment type="pathway">
    <text evidence="11">Porphyrin-containing compound metabolism.</text>
</comment>